<feature type="compositionally biased region" description="Acidic residues" evidence="2">
    <location>
        <begin position="227"/>
        <end position="239"/>
    </location>
</feature>
<feature type="non-terminal residue" evidence="4">
    <location>
        <position position="590"/>
    </location>
</feature>
<feature type="compositionally biased region" description="Low complexity" evidence="2">
    <location>
        <begin position="417"/>
        <end position="426"/>
    </location>
</feature>
<sequence length="590" mass="64437">PGACVEPGDPPLLQQPLQTSKSGIQQIIECFRSGLFLSSALTAASFPRCGSFSCTWVREESGAEIILTEECYSQLSTIIPRTAQLKHMLLREVDTIFECKLCRSLFRGLPNLITHKEYYCLTRLPEYDGSAGDDRQSVAMKDLLDAIYPRSDKADYVVRLEPIQTSTKAVFQYISTEEELARYPSHTPRESHGSPGQYRGGRRWEAEEESKAEPTQHEDEGSTSGEEVVETSDEDEDMDSSPASSPSDSTAAAKGAAMAQSAPKVKDEEAPSSPKAAPSLPPSSSRGSNAPASGASSKMSKLSVGFDFKQLYCKLCKRQFSSRQNLTKHIELHTDGNDIFIKFYRCPLCRYESRRKRDVLRHVTVVHKKSSAYLAKIMPKLESRAVKRLAEVVLSSTSASKRAAGAAKEEVNGRQASSSSSSSSSSPSPPVTRKQEGSAATPSASAACSSSSQVPSTATRKQQDPSSPTVPASTPVTRKQERQQTQLHRPLSPPLTRRSEKHQRSCSRAASPGAHTPHTRRHDAQSDGGGTSSTEVRVTKNFSLHACDQCGRAFAKKLYLESHKRSHRNAPTAAANRRKGVSTRSKTLAW</sequence>
<dbReference type="KEGG" id="tng:GSTEN00034239G001"/>
<dbReference type="GO" id="GO:0008270">
    <property type="term" value="F:zinc ion binding"/>
    <property type="evidence" value="ECO:0007669"/>
    <property type="project" value="UniProtKB-KW"/>
</dbReference>
<reference evidence="4" key="2">
    <citation type="submission" date="2004-02" db="EMBL/GenBank/DDBJ databases">
        <authorList>
            <consortium name="Genoscope"/>
            <consortium name="Whitehead Institute Centre for Genome Research"/>
        </authorList>
    </citation>
    <scope>NUCLEOTIDE SEQUENCE</scope>
</reference>
<dbReference type="PROSITE" id="PS00028">
    <property type="entry name" value="ZINC_FINGER_C2H2_1"/>
    <property type="match status" value="2"/>
</dbReference>
<dbReference type="SUPFAM" id="SSF57667">
    <property type="entry name" value="beta-beta-alpha zinc fingers"/>
    <property type="match status" value="2"/>
</dbReference>
<feature type="compositionally biased region" description="Basic and acidic residues" evidence="2">
    <location>
        <begin position="202"/>
        <end position="220"/>
    </location>
</feature>
<proteinExistence type="predicted"/>
<feature type="region of interest" description="Disordered" evidence="2">
    <location>
        <begin position="397"/>
        <end position="534"/>
    </location>
</feature>
<dbReference type="Pfam" id="PF00096">
    <property type="entry name" value="zf-C2H2"/>
    <property type="match status" value="2"/>
</dbReference>
<evidence type="ECO:0000259" key="3">
    <source>
        <dbReference type="PROSITE" id="PS50157"/>
    </source>
</evidence>
<dbReference type="SMART" id="SM00355">
    <property type="entry name" value="ZnF_C2H2"/>
    <property type="match status" value="4"/>
</dbReference>
<evidence type="ECO:0000256" key="1">
    <source>
        <dbReference type="PROSITE-ProRule" id="PRU00042"/>
    </source>
</evidence>
<keyword evidence="1" id="KW-0862">Zinc</keyword>
<dbReference type="PROSITE" id="PS50157">
    <property type="entry name" value="ZINC_FINGER_C2H2_2"/>
    <property type="match status" value="2"/>
</dbReference>
<feature type="compositionally biased region" description="Low complexity" evidence="2">
    <location>
        <begin position="271"/>
        <end position="285"/>
    </location>
</feature>
<accession>Q4RHP8</accession>
<name>Q4RHP8_TETNG</name>
<dbReference type="Gene3D" id="3.30.160.60">
    <property type="entry name" value="Classic Zinc Finger"/>
    <property type="match status" value="1"/>
</dbReference>
<evidence type="ECO:0000256" key="2">
    <source>
        <dbReference type="SAM" id="MobiDB-lite"/>
    </source>
</evidence>
<comment type="caution">
    <text evidence="4">The sequence shown here is derived from an EMBL/GenBank/DDBJ whole genome shotgun (WGS) entry which is preliminary data.</text>
</comment>
<feature type="domain" description="C2H2-type" evidence="3">
    <location>
        <begin position="311"/>
        <end position="338"/>
    </location>
</feature>
<reference evidence="4" key="1">
    <citation type="journal article" date="2004" name="Nature">
        <title>Genome duplication in the teleost fish Tetraodon nigroviridis reveals the early vertebrate proto-karyotype.</title>
        <authorList>
            <person name="Jaillon O."/>
            <person name="Aury J.-M."/>
            <person name="Brunet F."/>
            <person name="Petit J.-L."/>
            <person name="Stange-Thomann N."/>
            <person name="Mauceli E."/>
            <person name="Bouneau L."/>
            <person name="Fischer C."/>
            <person name="Ozouf-Costaz C."/>
            <person name="Bernot A."/>
            <person name="Nicaud S."/>
            <person name="Jaffe D."/>
            <person name="Fisher S."/>
            <person name="Lutfalla G."/>
            <person name="Dossat C."/>
            <person name="Segurens B."/>
            <person name="Dasilva C."/>
            <person name="Salanoubat M."/>
            <person name="Levy M."/>
            <person name="Boudet N."/>
            <person name="Castellano S."/>
            <person name="Anthouard V."/>
            <person name="Jubin C."/>
            <person name="Castelli V."/>
            <person name="Katinka M."/>
            <person name="Vacherie B."/>
            <person name="Biemont C."/>
            <person name="Skalli Z."/>
            <person name="Cattolico L."/>
            <person name="Poulain J."/>
            <person name="De Berardinis V."/>
            <person name="Cruaud C."/>
            <person name="Duprat S."/>
            <person name="Brottier P."/>
            <person name="Coutanceau J.-P."/>
            <person name="Gouzy J."/>
            <person name="Parra G."/>
            <person name="Lardier G."/>
            <person name="Chapple C."/>
            <person name="McKernan K.J."/>
            <person name="McEwan P."/>
            <person name="Bosak S."/>
            <person name="Kellis M."/>
            <person name="Volff J.-N."/>
            <person name="Guigo R."/>
            <person name="Zody M.C."/>
            <person name="Mesirov J."/>
            <person name="Lindblad-Toh K."/>
            <person name="Birren B."/>
            <person name="Nusbaum C."/>
            <person name="Kahn D."/>
            <person name="Robinson-Rechavi M."/>
            <person name="Laudet V."/>
            <person name="Schachter V."/>
            <person name="Quetier F."/>
            <person name="Saurin W."/>
            <person name="Scarpelli C."/>
            <person name="Wincker P."/>
            <person name="Lander E.S."/>
            <person name="Weissenbach J."/>
            <person name="Roest Crollius H."/>
        </authorList>
    </citation>
    <scope>NUCLEOTIDE SEQUENCE [LARGE SCALE GENOMIC DNA]</scope>
</reference>
<dbReference type="PANTHER" id="PTHR21020">
    <property type="entry name" value="ZINC FINGER PROTEIN 800"/>
    <property type="match status" value="1"/>
</dbReference>
<dbReference type="EMBL" id="CAAE01015045">
    <property type="protein sequence ID" value="CAG12084.1"/>
    <property type="molecule type" value="Genomic_DNA"/>
</dbReference>
<dbReference type="InterPro" id="IPR013087">
    <property type="entry name" value="Znf_C2H2_type"/>
</dbReference>
<gene>
    <name evidence="4" type="ORF">GSTENG00034239001</name>
</gene>
<protein>
    <submittedName>
        <fullName evidence="4">(spotted green pufferfish) hypothetical protein</fullName>
    </submittedName>
</protein>
<dbReference type="InterPro" id="IPR036236">
    <property type="entry name" value="Znf_C2H2_sf"/>
</dbReference>
<keyword evidence="1" id="KW-0479">Metal-binding</keyword>
<feature type="compositionally biased region" description="Low complexity" evidence="2">
    <location>
        <begin position="240"/>
        <end position="262"/>
    </location>
</feature>
<keyword evidence="1" id="KW-0863">Zinc-finger</keyword>
<feature type="compositionally biased region" description="Low complexity" evidence="2">
    <location>
        <begin position="438"/>
        <end position="477"/>
    </location>
</feature>
<dbReference type="Pfam" id="PF16624">
    <property type="entry name" value="zf-C2H2_assoc2"/>
    <property type="match status" value="1"/>
</dbReference>
<feature type="region of interest" description="Disordered" evidence="2">
    <location>
        <begin position="564"/>
        <end position="590"/>
    </location>
</feature>
<dbReference type="AlphaFoldDB" id="Q4RHP8"/>
<dbReference type="PANTHER" id="PTHR21020:SF0">
    <property type="entry name" value="ZINC FINGER PROTEIN 800"/>
    <property type="match status" value="1"/>
</dbReference>
<dbReference type="OrthoDB" id="10066279at2759"/>
<evidence type="ECO:0000313" key="4">
    <source>
        <dbReference type="EMBL" id="CAG12084.1"/>
    </source>
</evidence>
<feature type="region of interest" description="Disordered" evidence="2">
    <location>
        <begin position="182"/>
        <end position="299"/>
    </location>
</feature>
<organism evidence="4">
    <name type="scientific">Tetraodon nigroviridis</name>
    <name type="common">Spotted green pufferfish</name>
    <name type="synonym">Chelonodon nigroviridis</name>
    <dbReference type="NCBI Taxonomy" id="99883"/>
    <lineage>
        <taxon>Eukaryota</taxon>
        <taxon>Metazoa</taxon>
        <taxon>Chordata</taxon>
        <taxon>Craniata</taxon>
        <taxon>Vertebrata</taxon>
        <taxon>Euteleostomi</taxon>
        <taxon>Actinopterygii</taxon>
        <taxon>Neopterygii</taxon>
        <taxon>Teleostei</taxon>
        <taxon>Neoteleostei</taxon>
        <taxon>Acanthomorphata</taxon>
        <taxon>Eupercaria</taxon>
        <taxon>Tetraodontiformes</taxon>
        <taxon>Tetradontoidea</taxon>
        <taxon>Tetraodontidae</taxon>
        <taxon>Tetraodon</taxon>
    </lineage>
</organism>
<dbReference type="InterPro" id="IPR039149">
    <property type="entry name" value="ZNF800"/>
</dbReference>
<feature type="compositionally biased region" description="Polar residues" evidence="2">
    <location>
        <begin position="286"/>
        <end position="299"/>
    </location>
</feature>
<feature type="domain" description="C2H2-type" evidence="3">
    <location>
        <begin position="545"/>
        <end position="572"/>
    </location>
</feature>